<reference evidence="1 2" key="1">
    <citation type="submission" date="2020-04" db="EMBL/GenBank/DDBJ databases">
        <title>A Flavivirga sp. nov.</title>
        <authorList>
            <person name="Sun X."/>
        </authorList>
    </citation>
    <scope>NUCLEOTIDE SEQUENCE [LARGE SCALE GENOMIC DNA]</scope>
    <source>
        <strain evidence="1 2">Y03</strain>
    </source>
</reference>
<protein>
    <submittedName>
        <fullName evidence="1">Uncharacterized protein</fullName>
    </submittedName>
</protein>
<comment type="caution">
    <text evidence="1">The sequence shown here is derived from an EMBL/GenBank/DDBJ whole genome shotgun (WGS) entry which is preliminary data.</text>
</comment>
<evidence type="ECO:0000313" key="1">
    <source>
        <dbReference type="EMBL" id="NMH89586.1"/>
    </source>
</evidence>
<proteinExistence type="predicted"/>
<name>A0ABX1S2H1_9FLAO</name>
<dbReference type="Proteomes" id="UP000746690">
    <property type="component" value="Unassembled WGS sequence"/>
</dbReference>
<evidence type="ECO:0000313" key="2">
    <source>
        <dbReference type="Proteomes" id="UP000746690"/>
    </source>
</evidence>
<accession>A0ABX1S2H1</accession>
<gene>
    <name evidence="1" type="ORF">HHX25_18915</name>
</gene>
<dbReference type="EMBL" id="JABBHF010000013">
    <property type="protein sequence ID" value="NMH89586.1"/>
    <property type="molecule type" value="Genomic_DNA"/>
</dbReference>
<organism evidence="1 2">
    <name type="scientific">Flavivirga algicola</name>
    <dbReference type="NCBI Taxonomy" id="2729136"/>
    <lineage>
        <taxon>Bacteria</taxon>
        <taxon>Pseudomonadati</taxon>
        <taxon>Bacteroidota</taxon>
        <taxon>Flavobacteriia</taxon>
        <taxon>Flavobacteriales</taxon>
        <taxon>Flavobacteriaceae</taxon>
        <taxon>Flavivirga</taxon>
    </lineage>
</organism>
<dbReference type="RefSeq" id="WP_169676697.1">
    <property type="nucleotide sequence ID" value="NZ_JABBHF010000013.1"/>
</dbReference>
<sequence length="246" mass="28494">MRLYLNRGKNILCIVIVLSLCMSMDSLTGPSYIYAEIKPISINKKGEILCKTRFLKNETGGHYDIKTEYGFCMLSKDTIIEFKTKIIDPSDPDLFDYYEERKLWDSIFKSETSQQQLNEINKVILKNKHRFLSKNIDSFKVNKILSISDFEETRNISLKNNQQIGLYGASNIEYYDDKKVHLLYDFGNILIFNNCNNLYDDEFEIEAEVGADFDYYNSANIWVSDSGKHISLGFEISKVTGVLIIK</sequence>
<keyword evidence="2" id="KW-1185">Reference proteome</keyword>